<sequence length="106" mass="11642">MVNKQKAVPYKPEDYLKTAEDITEYLNAAIEDGNEQVLLMALRNVVNATGGMAKLSKKTGLSRESLYRLLSEDGNPRLSSLVAVLRSFGLSLAIRPHPHHPMSAHG</sequence>
<dbReference type="AlphaFoldDB" id="A0A3B1AYR0"/>
<organism evidence="2">
    <name type="scientific">hydrothermal vent metagenome</name>
    <dbReference type="NCBI Taxonomy" id="652676"/>
    <lineage>
        <taxon>unclassified sequences</taxon>
        <taxon>metagenomes</taxon>
        <taxon>ecological metagenomes</taxon>
    </lineage>
</organism>
<accession>A0A3B1AYR0</accession>
<dbReference type="PANTHER" id="PTHR40275">
    <property type="entry name" value="SSL7038 PROTEIN"/>
    <property type="match status" value="1"/>
</dbReference>
<dbReference type="GO" id="GO:0003677">
    <property type="term" value="F:DNA binding"/>
    <property type="evidence" value="ECO:0007669"/>
    <property type="project" value="InterPro"/>
</dbReference>
<dbReference type="EMBL" id="UOFX01000044">
    <property type="protein sequence ID" value="VAX08962.1"/>
    <property type="molecule type" value="Genomic_DNA"/>
</dbReference>
<dbReference type="InterPro" id="IPR001387">
    <property type="entry name" value="Cro/C1-type_HTH"/>
</dbReference>
<dbReference type="PROSITE" id="PS50943">
    <property type="entry name" value="HTH_CROC1"/>
    <property type="match status" value="1"/>
</dbReference>
<dbReference type="InterPro" id="IPR014057">
    <property type="entry name" value="HI1420"/>
</dbReference>
<protein>
    <recommendedName>
        <fullName evidence="1">HTH cro/C1-type domain-containing protein</fullName>
    </recommendedName>
</protein>
<proteinExistence type="predicted"/>
<evidence type="ECO:0000313" key="2">
    <source>
        <dbReference type="EMBL" id="VAX08962.1"/>
    </source>
</evidence>
<dbReference type="InterPro" id="IPR010982">
    <property type="entry name" value="Lambda_DNA-bd_dom_sf"/>
</dbReference>
<gene>
    <name evidence="2" type="ORF">MNBD_GAMMA26-2210</name>
</gene>
<dbReference type="PANTHER" id="PTHR40275:SF1">
    <property type="entry name" value="SSL7038 PROTEIN"/>
    <property type="match status" value="1"/>
</dbReference>
<dbReference type="Pfam" id="PF21716">
    <property type="entry name" value="dnstrm_HI1420"/>
    <property type="match status" value="1"/>
</dbReference>
<dbReference type="NCBIfam" id="TIGR02684">
    <property type="entry name" value="dnstrm_HI1420"/>
    <property type="match status" value="1"/>
</dbReference>
<evidence type="ECO:0000259" key="1">
    <source>
        <dbReference type="PROSITE" id="PS50943"/>
    </source>
</evidence>
<dbReference type="SUPFAM" id="SSF47413">
    <property type="entry name" value="lambda repressor-like DNA-binding domains"/>
    <property type="match status" value="1"/>
</dbReference>
<feature type="domain" description="HTH cro/C1-type" evidence="1">
    <location>
        <begin position="52"/>
        <end position="95"/>
    </location>
</feature>
<reference evidence="2" key="1">
    <citation type="submission" date="2018-06" db="EMBL/GenBank/DDBJ databases">
        <authorList>
            <person name="Zhirakovskaya E."/>
        </authorList>
    </citation>
    <scope>NUCLEOTIDE SEQUENCE</scope>
</reference>
<name>A0A3B1AYR0_9ZZZZ</name>